<evidence type="ECO:0000256" key="7">
    <source>
        <dbReference type="PIRSR" id="PIRSR004762-1"/>
    </source>
</evidence>
<dbReference type="Gene3D" id="3.20.20.70">
    <property type="entry name" value="Aldolase class I"/>
    <property type="match status" value="1"/>
</dbReference>
<keyword evidence="1 6" id="KW-0004">4Fe-4S</keyword>
<evidence type="ECO:0000256" key="4">
    <source>
        <dbReference type="ARBA" id="ARBA00023004"/>
    </source>
</evidence>
<evidence type="ECO:0000256" key="1">
    <source>
        <dbReference type="ARBA" id="ARBA00022485"/>
    </source>
</evidence>
<dbReference type="PROSITE" id="PS51918">
    <property type="entry name" value="RADICAL_SAM"/>
    <property type="match status" value="1"/>
</dbReference>
<evidence type="ECO:0000256" key="8">
    <source>
        <dbReference type="PIRSR" id="PIRSR004762-2"/>
    </source>
</evidence>
<protein>
    <recommendedName>
        <fullName evidence="6">Aminodeoxyfutalosine synthase</fullName>
        <shortName evidence="6">AFL synthase</shortName>
        <shortName evidence="6">Aminofutalosine synthase</shortName>
        <ecNumber evidence="6">2.5.1.120</ecNumber>
    </recommendedName>
    <alternativeName>
        <fullName evidence="6">Menaquinone biosynthetic enzyme MqnE</fullName>
    </alternativeName>
</protein>
<comment type="catalytic activity">
    <reaction evidence="6">
        <text>3-[(1-carboxyvinyl)-oxy]benzoate + S-adenosyl-L-methionine + H2O = 6-amino-6-deoxyfutalosine + hydrogencarbonate + L-methionine + H(+)</text>
        <dbReference type="Rhea" id="RHEA:33075"/>
        <dbReference type="ChEBI" id="CHEBI:15377"/>
        <dbReference type="ChEBI" id="CHEBI:15378"/>
        <dbReference type="ChEBI" id="CHEBI:17544"/>
        <dbReference type="ChEBI" id="CHEBI:57844"/>
        <dbReference type="ChEBI" id="CHEBI:59789"/>
        <dbReference type="ChEBI" id="CHEBI:64286"/>
        <dbReference type="ChEBI" id="CHEBI:76981"/>
        <dbReference type="EC" id="2.5.1.120"/>
    </reaction>
</comment>
<dbReference type="GO" id="GO:0044689">
    <property type="term" value="F:7,8-didemethyl-8-hydroxy-5-deazariboflavin synthase activity"/>
    <property type="evidence" value="ECO:0007669"/>
    <property type="project" value="TreeGrafter"/>
</dbReference>
<name>A0A8J7CNT7_9BACT</name>
<dbReference type="NCBIfam" id="TIGR00423">
    <property type="entry name" value="CofH family radical SAM protein"/>
    <property type="match status" value="1"/>
</dbReference>
<dbReference type="PIRSF" id="PIRSF004762">
    <property type="entry name" value="CHP00423"/>
    <property type="match status" value="1"/>
</dbReference>
<evidence type="ECO:0000313" key="11">
    <source>
        <dbReference type="Proteomes" id="UP000598633"/>
    </source>
</evidence>
<dbReference type="InterPro" id="IPR022432">
    <property type="entry name" value="MqnE"/>
</dbReference>
<evidence type="ECO:0000256" key="5">
    <source>
        <dbReference type="ARBA" id="ARBA00023014"/>
    </source>
</evidence>
<comment type="caution">
    <text evidence="10">The sequence shown here is derived from an EMBL/GenBank/DDBJ whole genome shotgun (WGS) entry which is preliminary data.</text>
</comment>
<dbReference type="InterPro" id="IPR058240">
    <property type="entry name" value="rSAM_sf"/>
</dbReference>
<evidence type="ECO:0000313" key="10">
    <source>
        <dbReference type="EMBL" id="MBD3871128.1"/>
    </source>
</evidence>
<dbReference type="PANTHER" id="PTHR43076:SF7">
    <property type="entry name" value="AMINODEOXYFUTALOSINE SYNTHASE"/>
    <property type="match status" value="1"/>
</dbReference>
<evidence type="ECO:0000256" key="3">
    <source>
        <dbReference type="ARBA" id="ARBA00022723"/>
    </source>
</evidence>
<comment type="pathway">
    <text evidence="6">Quinol/quinone metabolism; menaquinone biosynthesis.</text>
</comment>
<dbReference type="InterPro" id="IPR045567">
    <property type="entry name" value="CofH/MnqC-like_C"/>
</dbReference>
<keyword evidence="3 6" id="KW-0479">Metal-binding</keyword>
<keyword evidence="4 6" id="KW-0408">Iron</keyword>
<dbReference type="InterPro" id="IPR020050">
    <property type="entry name" value="FO_synthase_su2"/>
</dbReference>
<dbReference type="SUPFAM" id="SSF102114">
    <property type="entry name" value="Radical SAM enzymes"/>
    <property type="match status" value="1"/>
</dbReference>
<feature type="domain" description="Radical SAM core" evidence="9">
    <location>
        <begin position="60"/>
        <end position="291"/>
    </location>
</feature>
<keyword evidence="2 6" id="KW-0949">S-adenosyl-L-methionine</keyword>
<evidence type="ECO:0000259" key="9">
    <source>
        <dbReference type="PROSITE" id="PS51918"/>
    </source>
</evidence>
<evidence type="ECO:0000256" key="2">
    <source>
        <dbReference type="ARBA" id="ARBA00022691"/>
    </source>
</evidence>
<reference evidence="10 11" key="1">
    <citation type="submission" date="2020-08" db="EMBL/GenBank/DDBJ databases">
        <title>Acidobacteriota in marine sediments use diverse sulfur dissimilation pathways.</title>
        <authorList>
            <person name="Wasmund K."/>
        </authorList>
    </citation>
    <scope>NUCLEOTIDE SEQUENCE [LARGE SCALE GENOMIC DNA]</scope>
    <source>
        <strain evidence="10">MAG AM3-A</strain>
    </source>
</reference>
<dbReference type="AlphaFoldDB" id="A0A8J7CNT7"/>
<sequence>MTSSSNLRLRDPAIETVAEKVLAGERLDREDGLLAATTDDLVGVGRLANLVRERLHGDTTYFNINRHLNPTNVCVASCKLCAFYVPWREKDEGWTYTVDQAVEIASRDVDQTVSELHIVGGLHPKLLVDYYEDLFRTLKRRFPWIHLKALTMVELDFIAKASRITLEDLIARLRDAGLDSCPGGGAEIFAERVRDQICDHKTDGARWLDTARTVHAAGIKSNCTMLYGHVETAEERVDHLIALRELQDETGGFQCLIPLAFHPDNTALDHLPPTGGRLDLQTLAVSRLVLDNVPHLKAYWIMLGEKIAQIALHFGANDLDGTIFDERITRAAGGTAGTNMARARLERLITEAGRKPVLRDTLYRPIEDTSVVA</sequence>
<dbReference type="PANTHER" id="PTHR43076">
    <property type="entry name" value="FO SYNTHASE (COFH)"/>
    <property type="match status" value="1"/>
</dbReference>
<dbReference type="GO" id="GO:0102573">
    <property type="term" value="F:aminodeoxyfutalosine synthase activity"/>
    <property type="evidence" value="ECO:0007669"/>
    <property type="project" value="UniProtKB-EC"/>
</dbReference>
<dbReference type="InterPro" id="IPR034405">
    <property type="entry name" value="F420"/>
</dbReference>
<dbReference type="NCBIfam" id="TIGR03700">
    <property type="entry name" value="mena_SCO4494"/>
    <property type="match status" value="1"/>
</dbReference>
<dbReference type="UniPathway" id="UPA00079"/>
<feature type="binding site" evidence="6 7">
    <location>
        <position position="78"/>
    </location>
    <ligand>
        <name>[4Fe-4S] cluster</name>
        <dbReference type="ChEBI" id="CHEBI:49883"/>
        <note>4Fe-4S-S-AdoMet</note>
    </ligand>
</feature>
<dbReference type="HAMAP" id="MF_00993">
    <property type="entry name" value="MqnE"/>
    <property type="match status" value="1"/>
</dbReference>
<gene>
    <name evidence="6 10" type="primary">mqnE</name>
    <name evidence="10" type="ORF">IFJ97_07210</name>
</gene>
<dbReference type="GO" id="GO:0009234">
    <property type="term" value="P:menaquinone biosynthetic process"/>
    <property type="evidence" value="ECO:0007669"/>
    <property type="project" value="UniProtKB-UniRule"/>
</dbReference>
<dbReference type="InterPro" id="IPR007197">
    <property type="entry name" value="rSAM"/>
</dbReference>
<dbReference type="EMBL" id="JACXWA010000119">
    <property type="protein sequence ID" value="MBD3871128.1"/>
    <property type="molecule type" value="Genomic_DNA"/>
</dbReference>
<keyword evidence="6" id="KW-0474">Menaquinone biosynthesis</keyword>
<proteinExistence type="inferred from homology"/>
<dbReference type="GO" id="GO:0051539">
    <property type="term" value="F:4 iron, 4 sulfur cluster binding"/>
    <property type="evidence" value="ECO:0007669"/>
    <property type="project" value="UniProtKB-KW"/>
</dbReference>
<dbReference type="SFLD" id="SFLDS00029">
    <property type="entry name" value="Radical_SAM"/>
    <property type="match status" value="1"/>
</dbReference>
<comment type="function">
    <text evidence="6">Radical SAM enzyme that catalyzes the addition of the adenosyl radical to the double bond of 3-[(1-carboxyvinyl)oxy]benzoate, leading to aminodeoxyfutalosine (AFL), a key intermediate in the formation of menaquinone (MK, vitamin K2) from chorismate.</text>
</comment>
<feature type="binding site" evidence="8">
    <location>
        <position position="187"/>
    </location>
    <ligand>
        <name>S-adenosyl-L-methionine</name>
        <dbReference type="ChEBI" id="CHEBI:59789"/>
    </ligand>
</feature>
<feature type="binding site" evidence="6 7">
    <location>
        <position position="74"/>
    </location>
    <ligand>
        <name>[4Fe-4S] cluster</name>
        <dbReference type="ChEBI" id="CHEBI:49883"/>
        <note>4Fe-4S-S-AdoMet</note>
    </ligand>
</feature>
<comment type="similarity">
    <text evidence="6">Belongs to the radical SAM superfamily. MqnE family.</text>
</comment>
<dbReference type="Pfam" id="PF04055">
    <property type="entry name" value="Radical_SAM"/>
    <property type="match status" value="1"/>
</dbReference>
<dbReference type="SFLD" id="SFLDG01389">
    <property type="entry name" value="menaquinone_synthsis_involved"/>
    <property type="match status" value="1"/>
</dbReference>
<organism evidence="10 11">
    <name type="scientific">Candidatus Sulfomarinibacter kjeldsenii</name>
    <dbReference type="NCBI Taxonomy" id="2885994"/>
    <lineage>
        <taxon>Bacteria</taxon>
        <taxon>Pseudomonadati</taxon>
        <taxon>Acidobacteriota</taxon>
        <taxon>Thermoanaerobaculia</taxon>
        <taxon>Thermoanaerobaculales</taxon>
        <taxon>Candidatus Sulfomarinibacteraceae</taxon>
        <taxon>Candidatus Sulfomarinibacter</taxon>
    </lineage>
</organism>
<dbReference type="InterPro" id="IPR013785">
    <property type="entry name" value="Aldolase_TIM"/>
</dbReference>
<dbReference type="GO" id="GO:0005506">
    <property type="term" value="F:iron ion binding"/>
    <property type="evidence" value="ECO:0007669"/>
    <property type="project" value="UniProtKB-UniRule"/>
</dbReference>
<dbReference type="SFLD" id="SFLDF00343">
    <property type="entry name" value="aminofutalosine_synthase_(mqnE"/>
    <property type="match status" value="1"/>
</dbReference>
<keyword evidence="5 6" id="KW-0411">Iron-sulfur</keyword>
<feature type="binding site" evidence="6 7">
    <location>
        <position position="81"/>
    </location>
    <ligand>
        <name>[4Fe-4S] cluster</name>
        <dbReference type="ChEBI" id="CHEBI:49883"/>
        <note>4Fe-4S-S-AdoMet</note>
    </ligand>
</feature>
<dbReference type="Pfam" id="PF19288">
    <property type="entry name" value="CofH_C"/>
    <property type="match status" value="1"/>
</dbReference>
<dbReference type="SFLD" id="SFLDG01064">
    <property type="entry name" value="F420__menaquinone_cofactor_bio"/>
    <property type="match status" value="1"/>
</dbReference>
<accession>A0A8J7CNT7</accession>
<keyword evidence="6" id="KW-0808">Transferase</keyword>
<dbReference type="Proteomes" id="UP000598633">
    <property type="component" value="Unassembled WGS sequence"/>
</dbReference>
<evidence type="ECO:0000256" key="6">
    <source>
        <dbReference type="HAMAP-Rule" id="MF_00993"/>
    </source>
</evidence>
<dbReference type="EC" id="2.5.1.120" evidence="6"/>
<comment type="cofactor">
    <cofactor evidence="6 7">
        <name>[4Fe-4S] cluster</name>
        <dbReference type="ChEBI" id="CHEBI:49883"/>
    </cofactor>
    <text evidence="6 7">Binds 1 [4Fe-4S] cluster. The cluster is coordinated with 3 cysteines and an exchangeable S-adenosyl-L-methionine.</text>
</comment>